<dbReference type="NCBIfam" id="TIGR01962">
    <property type="entry name" value="NuoD"/>
    <property type="match status" value="1"/>
</dbReference>
<dbReference type="GO" id="GO:0050136">
    <property type="term" value="F:NADH dehydrogenase (quinone) (non-electrogenic) activity"/>
    <property type="evidence" value="ECO:0007669"/>
    <property type="project" value="UniProtKB-UniRule"/>
</dbReference>
<proteinExistence type="inferred from homology"/>
<dbReference type="SUPFAM" id="SSF56762">
    <property type="entry name" value="HydB/Nqo4-like"/>
    <property type="match status" value="1"/>
</dbReference>
<keyword evidence="5" id="KW-0472">Membrane</keyword>
<dbReference type="NCBIfam" id="NF004739">
    <property type="entry name" value="PRK06075.1"/>
    <property type="match status" value="1"/>
</dbReference>
<dbReference type="InterPro" id="IPR001135">
    <property type="entry name" value="NADH_Q_OxRdtase_suD"/>
</dbReference>
<comment type="function">
    <text evidence="5">NDH-1 shuttles electrons from NADH, via FMN and iron-sulfur (Fe-S) centers, to quinones in the respiratory chain. The immediate electron acceptor for the enzyme in this species is believed to be a menaquinone. Couples the redox reaction to proton translocation (for every two electrons transferred, four hydrogen ions are translocated across the cytoplasmic membrane), and thus conserves the redox energy in a proton gradient.</text>
</comment>
<organism evidence="8 9">
    <name type="scientific">Thermus aquaticus</name>
    <dbReference type="NCBI Taxonomy" id="271"/>
    <lineage>
        <taxon>Bacteria</taxon>
        <taxon>Thermotogati</taxon>
        <taxon>Deinococcota</taxon>
        <taxon>Deinococci</taxon>
        <taxon>Thermales</taxon>
        <taxon>Thermaceae</taxon>
        <taxon>Thermus</taxon>
    </lineage>
</organism>
<evidence type="ECO:0000256" key="2">
    <source>
        <dbReference type="ARBA" id="ARBA00022448"/>
    </source>
</evidence>
<name>A0A0M9AGF0_THEAQ</name>
<reference evidence="8 9" key="1">
    <citation type="submission" date="2015-07" db="EMBL/GenBank/DDBJ databases">
        <authorList>
            <person name="Noorani M."/>
        </authorList>
    </citation>
    <scope>NUCLEOTIDE SEQUENCE [LARGE SCALE GENOMIC DNA]</scope>
    <source>
        <strain evidence="9">ATCC 25104 / DSM 625 / JCM 10724 / NBRC 103206 / NCIMB 11243 / YT-1</strain>
    </source>
</reference>
<dbReference type="InterPro" id="IPR022885">
    <property type="entry name" value="NDH1_su_D/H"/>
</dbReference>
<dbReference type="EMBL" id="LHCI01000106">
    <property type="protein sequence ID" value="KOX90141.1"/>
    <property type="molecule type" value="Genomic_DNA"/>
</dbReference>
<evidence type="ECO:0000256" key="1">
    <source>
        <dbReference type="ARBA" id="ARBA00005769"/>
    </source>
</evidence>
<dbReference type="GO" id="GO:0048038">
    <property type="term" value="F:quinone binding"/>
    <property type="evidence" value="ECO:0007669"/>
    <property type="project" value="UniProtKB-KW"/>
</dbReference>
<dbReference type="Pfam" id="PF00346">
    <property type="entry name" value="Complex1_49kDa"/>
    <property type="match status" value="1"/>
</dbReference>
<keyword evidence="2 5" id="KW-0813">Transport</keyword>
<dbReference type="HAMAP" id="MF_01358">
    <property type="entry name" value="NDH1_NuoD"/>
    <property type="match status" value="1"/>
</dbReference>
<dbReference type="InterPro" id="IPR029014">
    <property type="entry name" value="NiFe-Hase_large"/>
</dbReference>
<dbReference type="PROSITE" id="PS00535">
    <property type="entry name" value="COMPLEX1_49K"/>
    <property type="match status" value="1"/>
</dbReference>
<dbReference type="PANTHER" id="PTHR11993:SF10">
    <property type="entry name" value="NADH DEHYDROGENASE [UBIQUINONE] IRON-SULFUR PROTEIN 2, MITOCHONDRIAL"/>
    <property type="match status" value="1"/>
</dbReference>
<dbReference type="PATRIC" id="fig|271.14.peg.1403"/>
<feature type="domain" description="NADH-quinone oxidoreductase subunit D" evidence="7">
    <location>
        <begin position="136"/>
        <end position="406"/>
    </location>
</feature>
<evidence type="ECO:0000256" key="6">
    <source>
        <dbReference type="RuleBase" id="RU003685"/>
    </source>
</evidence>
<gene>
    <name evidence="8" type="primary">nqo4</name>
    <name evidence="5" type="synonym">nuoD</name>
    <name evidence="8" type="ORF">BVI061214_01328</name>
</gene>
<dbReference type="Gene3D" id="1.10.645.10">
    <property type="entry name" value="Cytochrome-c3 Hydrogenase, chain B"/>
    <property type="match status" value="1"/>
</dbReference>
<evidence type="ECO:0000256" key="3">
    <source>
        <dbReference type="ARBA" id="ARBA00022967"/>
    </source>
</evidence>
<sequence>MKDYLELDAPIPEEPRELRTEVMTLNVGPQHPSTHGVLRLVVTLSGEEVLEVVPHVGYLHTGFEKNMENRTYLQNLTYTPRMDYLHSVAHDLAYALAVEKLVGAVVPKRAETIRIILNELSRLASHLVFLGTGLLDLGALTPFFYAFREREAILDLFEWVTGQRFHHNYIRIGGVKEDLPEEFVPELKKLLEVLPHRIDEYEALFAESPIFYERARGVGVIPPEVAINLGLTGGSLRASGVNYDVRKAYPYGGYETYQFDVPLGERGDVFDRMLIRIREMRESVKILKQALERLEPGPIRDPNPQITPPPRPLLETSMEAVIYHFKHYTEGFHPPKGEVYVPTESARGELGYYIVSDGGSMPYRVKVRAPSFVNLQSLPYACKGEQVPDMVAIIASLDPVMGDVDR</sequence>
<comment type="subcellular location">
    <subcellularLocation>
        <location evidence="5">Cell membrane</location>
        <topology evidence="5">Peripheral membrane protein</topology>
        <orientation evidence="5">Cytoplasmic side</orientation>
    </subcellularLocation>
</comment>
<dbReference type="PANTHER" id="PTHR11993">
    <property type="entry name" value="NADH-UBIQUINONE OXIDOREDUCTASE 49 KDA SUBUNIT"/>
    <property type="match status" value="1"/>
</dbReference>
<accession>A0A0M9AGF0</accession>
<evidence type="ECO:0000313" key="8">
    <source>
        <dbReference type="EMBL" id="KOX90141.1"/>
    </source>
</evidence>
<evidence type="ECO:0000256" key="4">
    <source>
        <dbReference type="ARBA" id="ARBA00023027"/>
    </source>
</evidence>
<comment type="similarity">
    <text evidence="1 5 6">Belongs to the complex I 49 kDa subunit family.</text>
</comment>
<protein>
    <recommendedName>
        <fullName evidence="5">NADH-quinone oxidoreductase subunit D</fullName>
        <ecNumber evidence="5">7.1.1.-</ecNumber>
    </recommendedName>
    <alternativeName>
        <fullName evidence="5">NADH dehydrogenase I subunit D</fullName>
    </alternativeName>
    <alternativeName>
        <fullName evidence="5">NDH-1 subunit D</fullName>
    </alternativeName>
</protein>
<evidence type="ECO:0000256" key="5">
    <source>
        <dbReference type="HAMAP-Rule" id="MF_01358"/>
    </source>
</evidence>
<comment type="catalytic activity">
    <reaction evidence="5">
        <text>a quinone + NADH + 5 H(+)(in) = a quinol + NAD(+) + 4 H(+)(out)</text>
        <dbReference type="Rhea" id="RHEA:57888"/>
        <dbReference type="ChEBI" id="CHEBI:15378"/>
        <dbReference type="ChEBI" id="CHEBI:24646"/>
        <dbReference type="ChEBI" id="CHEBI:57540"/>
        <dbReference type="ChEBI" id="CHEBI:57945"/>
        <dbReference type="ChEBI" id="CHEBI:132124"/>
    </reaction>
</comment>
<dbReference type="Proteomes" id="UP000037685">
    <property type="component" value="Unassembled WGS sequence"/>
</dbReference>
<comment type="caution">
    <text evidence="8">The sequence shown here is derived from an EMBL/GenBank/DDBJ whole genome shotgun (WGS) entry which is preliminary data.</text>
</comment>
<comment type="subunit">
    <text evidence="5">NDH-1 is composed of 15 different subunits. Subunits NuoB, C, D, E, F, and G constitute the peripheral sector of the complex.</text>
</comment>
<evidence type="ECO:0000313" key="9">
    <source>
        <dbReference type="Proteomes" id="UP000037685"/>
    </source>
</evidence>
<dbReference type="InterPro" id="IPR014029">
    <property type="entry name" value="NADH_UbQ_OxRdtase_49kDa_CS"/>
</dbReference>
<keyword evidence="4 5" id="KW-0520">NAD</keyword>
<dbReference type="GO" id="GO:0051287">
    <property type="term" value="F:NAD binding"/>
    <property type="evidence" value="ECO:0007669"/>
    <property type="project" value="InterPro"/>
</dbReference>
<keyword evidence="8" id="KW-0560">Oxidoreductase</keyword>
<evidence type="ECO:0000259" key="7">
    <source>
        <dbReference type="Pfam" id="PF00346"/>
    </source>
</evidence>
<dbReference type="EC" id="7.1.1.-" evidence="5"/>
<dbReference type="GO" id="GO:0005886">
    <property type="term" value="C:plasma membrane"/>
    <property type="evidence" value="ECO:0007669"/>
    <property type="project" value="UniProtKB-SubCell"/>
</dbReference>
<dbReference type="RefSeq" id="WP_053767770.1">
    <property type="nucleotide sequence ID" value="NZ_LHCI01000106.1"/>
</dbReference>
<keyword evidence="5" id="KW-1003">Cell membrane</keyword>
<keyword evidence="3 5" id="KW-1278">Translocase</keyword>
<dbReference type="AlphaFoldDB" id="A0A0M9AGF0"/>
<keyword evidence="5" id="KW-0874">Quinone</keyword>